<dbReference type="InterPro" id="IPR036259">
    <property type="entry name" value="MFS_trans_sf"/>
</dbReference>
<protein>
    <submittedName>
        <fullName evidence="8">Vba1p</fullName>
    </submittedName>
</protein>
<feature type="transmembrane region" description="Helical" evidence="6">
    <location>
        <begin position="408"/>
        <end position="440"/>
    </location>
</feature>
<dbReference type="PROSITE" id="PS50850">
    <property type="entry name" value="MFS"/>
    <property type="match status" value="1"/>
</dbReference>
<comment type="subcellular location">
    <subcellularLocation>
        <location evidence="1">Membrane</location>
        <topology evidence="1">Multi-pass membrane protein</topology>
    </subcellularLocation>
</comment>
<dbReference type="VEuPathDB" id="FungiDB:SPAR_M02050"/>
<feature type="transmembrane region" description="Helical" evidence="6">
    <location>
        <begin position="289"/>
        <end position="310"/>
    </location>
</feature>
<feature type="transmembrane region" description="Helical" evidence="6">
    <location>
        <begin position="452"/>
        <end position="471"/>
    </location>
</feature>
<evidence type="ECO:0000256" key="1">
    <source>
        <dbReference type="ARBA" id="ARBA00004141"/>
    </source>
</evidence>
<organism evidence="8">
    <name type="scientific">Saccharomyces paradoxus</name>
    <name type="common">Yeast</name>
    <name type="synonym">Saccharomyces douglasii</name>
    <dbReference type="NCBI Taxonomy" id="27291"/>
    <lineage>
        <taxon>Eukaryota</taxon>
        <taxon>Fungi</taxon>
        <taxon>Dikarya</taxon>
        <taxon>Ascomycota</taxon>
        <taxon>Saccharomycotina</taxon>
        <taxon>Saccharomycetes</taxon>
        <taxon>Saccharomycetales</taxon>
        <taxon>Saccharomycetaceae</taxon>
        <taxon>Saccharomyces</taxon>
    </lineage>
</organism>
<dbReference type="PANTHER" id="PTHR23501">
    <property type="entry name" value="MAJOR FACILITATOR SUPERFAMILY"/>
    <property type="match status" value="1"/>
</dbReference>
<keyword evidence="3 6" id="KW-0812">Transmembrane</keyword>
<dbReference type="RefSeq" id="XP_033768392.1">
    <property type="nucleotide sequence ID" value="XM_033912501.1"/>
</dbReference>
<feature type="transmembrane region" description="Helical" evidence="6">
    <location>
        <begin position="330"/>
        <end position="352"/>
    </location>
</feature>
<dbReference type="AlphaFoldDB" id="A0A8B8UXA8"/>
<dbReference type="KEGG" id="spao:SPAR_M02050"/>
<evidence type="ECO:0000256" key="6">
    <source>
        <dbReference type="SAM" id="Phobius"/>
    </source>
</evidence>
<dbReference type="InterPro" id="IPR020846">
    <property type="entry name" value="MFS_dom"/>
</dbReference>
<feature type="transmembrane region" description="Helical" evidence="6">
    <location>
        <begin position="190"/>
        <end position="212"/>
    </location>
</feature>
<evidence type="ECO:0000256" key="2">
    <source>
        <dbReference type="ARBA" id="ARBA00008335"/>
    </source>
</evidence>
<dbReference type="GO" id="GO:0015174">
    <property type="term" value="F:basic amino acid transmembrane transporter activity"/>
    <property type="evidence" value="ECO:0007669"/>
    <property type="project" value="TreeGrafter"/>
</dbReference>
<dbReference type="GO" id="GO:0000329">
    <property type="term" value="C:fungal-type vacuole membrane"/>
    <property type="evidence" value="ECO:0007669"/>
    <property type="project" value="TreeGrafter"/>
</dbReference>
<comment type="similarity">
    <text evidence="2">Belongs to the major facilitator superfamily.</text>
</comment>
<dbReference type="Gene3D" id="1.20.1250.20">
    <property type="entry name" value="MFS general substrate transporter like domains"/>
    <property type="match status" value="2"/>
</dbReference>
<keyword evidence="5 6" id="KW-0472">Membrane</keyword>
<feature type="transmembrane region" description="Helical" evidence="6">
    <location>
        <begin position="233"/>
        <end position="253"/>
    </location>
</feature>
<dbReference type="OrthoDB" id="10021397at2759"/>
<reference evidence="8" key="4">
    <citation type="submission" date="2025-08" db="UniProtKB">
        <authorList>
            <consortium name="RefSeq"/>
        </authorList>
    </citation>
    <scope>IDENTIFICATION</scope>
    <source>
        <strain evidence="8">CBS432</strain>
    </source>
</reference>
<reference evidence="8" key="1">
    <citation type="journal article" date="2017" name="Nat. Genet.">
        <title>Contrasting evolutionary genome dynamics between domesticated and wild yeasts.</title>
        <authorList>
            <person name="Yue J.X."/>
            <person name="Li J."/>
            <person name="Aigrain L."/>
            <person name="Hallin J."/>
            <person name="Persson K."/>
            <person name="Oliver K."/>
            <person name="Bergstrom A."/>
            <person name="Coupland P."/>
            <person name="Warringer J."/>
            <person name="Lagomarsino M.C."/>
            <person name="Fischer G."/>
            <person name="Durbin R."/>
            <person name="Liti G."/>
        </authorList>
    </citation>
    <scope>NUCLEOTIDE SEQUENCE</scope>
    <source>
        <strain evidence="8">CBS432</strain>
    </source>
</reference>
<gene>
    <name evidence="8" type="primary">VBA1</name>
    <name evidence="8" type="ORF">SPAR_M02050</name>
</gene>
<feature type="transmembrane region" description="Helical" evidence="6">
    <location>
        <begin position="259"/>
        <end position="280"/>
    </location>
</feature>
<evidence type="ECO:0000259" key="7">
    <source>
        <dbReference type="PROSITE" id="PS50850"/>
    </source>
</evidence>
<dbReference type="CDD" id="cd17502">
    <property type="entry name" value="MFS_Azr1_MDR_like"/>
    <property type="match status" value="1"/>
</dbReference>
<feature type="domain" description="Major facilitator superfamily (MFS) profile" evidence="7">
    <location>
        <begin position="38"/>
        <end position="556"/>
    </location>
</feature>
<feature type="transmembrane region" description="Helical" evidence="6">
    <location>
        <begin position="364"/>
        <end position="388"/>
    </location>
</feature>
<feature type="transmembrane region" description="Helical" evidence="6">
    <location>
        <begin position="164"/>
        <end position="184"/>
    </location>
</feature>
<dbReference type="PANTHER" id="PTHR23501:SF47">
    <property type="entry name" value="VACUOLAR BASIC AMINO ACID TRANSPORTER 1"/>
    <property type="match status" value="1"/>
</dbReference>
<feature type="transmembrane region" description="Helical" evidence="6">
    <location>
        <begin position="531"/>
        <end position="552"/>
    </location>
</feature>
<name>A0A8B8UXA8_SACPA</name>
<reference evidence="8" key="2">
    <citation type="submission" date="2020-01" db="EMBL/GenBank/DDBJ databases">
        <title>Population-level Yeast Reference Genomes.</title>
        <authorList>
            <person name="Yue J.-X."/>
        </authorList>
    </citation>
    <scope>NUCLEOTIDE SEQUENCE</scope>
    <source>
        <strain evidence="8">CBS432</strain>
    </source>
</reference>
<feature type="transmembrane region" description="Helical" evidence="6">
    <location>
        <begin position="103"/>
        <end position="123"/>
    </location>
</feature>
<keyword evidence="4 6" id="KW-1133">Transmembrane helix</keyword>
<evidence type="ECO:0000313" key="8">
    <source>
        <dbReference type="RefSeq" id="XP_033768392.1"/>
    </source>
</evidence>
<dbReference type="InterPro" id="IPR011701">
    <property type="entry name" value="MFS"/>
</dbReference>
<evidence type="ECO:0000256" key="3">
    <source>
        <dbReference type="ARBA" id="ARBA00022692"/>
    </source>
</evidence>
<dbReference type="SUPFAM" id="SSF103473">
    <property type="entry name" value="MFS general substrate transporter"/>
    <property type="match status" value="1"/>
</dbReference>
<reference evidence="8" key="3">
    <citation type="submission" date="2025-07" db="EMBL/GenBank/DDBJ databases">
        <authorList>
            <consortium name="NCBI Genome Project"/>
        </authorList>
    </citation>
    <scope>NUCLEOTIDE SEQUENCE</scope>
    <source>
        <strain evidence="8">CBS432</strain>
    </source>
</reference>
<evidence type="ECO:0000256" key="4">
    <source>
        <dbReference type="ARBA" id="ARBA00022989"/>
    </source>
</evidence>
<dbReference type="Pfam" id="PF07690">
    <property type="entry name" value="MFS_1"/>
    <property type="match status" value="1"/>
</dbReference>
<proteinExistence type="inferred from homology"/>
<evidence type="ECO:0000256" key="5">
    <source>
        <dbReference type="ARBA" id="ARBA00023136"/>
    </source>
</evidence>
<feature type="transmembrane region" description="Helical" evidence="6">
    <location>
        <begin position="129"/>
        <end position="152"/>
    </location>
</feature>
<accession>A0A8B8UXA8</accession>
<dbReference type="GeneID" id="54632782"/>
<sequence>MQTLDETSNLLPPPEEAEAPPLEQKFHEYNLSLPKFPILFSLWLGSFLSSLDSTIVANIMNRVAEEFSESSRKQWIATSFLLTNTAFQPLYGKLSDITGRKSALLTAQFFFGLGCLLTCFARNVTEFSIARAICGIGAGGLNAISSIAVSDICTARERGVYQGYANIVFGFGQLLGAPLGGVFIETIGWRALFGVQVPVIMLCAVLAIKNINIKLFHVPPLKERYTLKNLSRIDIFGSLSLVATISGVLFLCSSQLNKLYLTLFTIGSFVVFILIERYYATEKILPFELLTRSFCLSSAVTVISSFVVFGEIFRSPIYLQLLQNISVTRTGLFLIFPSISVAVGSLVTGWVLRNTKINLAHCAYQIIFGGMITQLLGLGLGYLLLLHLNPDYTVYDMLESITFRSNSIWWKLVYVFASVLVSFGYACLLVATLVSIVFTVKKSQQGTMTGVFYLWRSIGNVLGASLTLVSYENSLSSMLWNYMFKTKRNDEYHFTKKQYYSLINDSSYLRGPNFPTDIFVRILDVYKKAFLISYIPNIALAVVGIVLSLYLVKHTYKRSSSS</sequence>